<feature type="transmembrane region" description="Helical" evidence="1">
    <location>
        <begin position="17"/>
        <end position="36"/>
    </location>
</feature>
<keyword evidence="3" id="KW-1185">Reference proteome</keyword>
<keyword evidence="1" id="KW-0472">Membrane</keyword>
<name>A0A182EJ33_ONCOC</name>
<organism evidence="4">
    <name type="scientific">Onchocerca ochengi</name>
    <name type="common">Filarial nematode worm</name>
    <dbReference type="NCBI Taxonomy" id="42157"/>
    <lineage>
        <taxon>Eukaryota</taxon>
        <taxon>Metazoa</taxon>
        <taxon>Ecdysozoa</taxon>
        <taxon>Nematoda</taxon>
        <taxon>Chromadorea</taxon>
        <taxon>Rhabditida</taxon>
        <taxon>Spirurina</taxon>
        <taxon>Spiruromorpha</taxon>
        <taxon>Filarioidea</taxon>
        <taxon>Onchocercidae</taxon>
        <taxon>Onchocerca</taxon>
    </lineage>
</organism>
<evidence type="ECO:0000256" key="1">
    <source>
        <dbReference type="SAM" id="Phobius"/>
    </source>
</evidence>
<accession>A0A182EJ33</accession>
<keyword evidence="1" id="KW-1133">Transmembrane helix</keyword>
<dbReference type="AlphaFoldDB" id="A0A182EJ33"/>
<evidence type="ECO:0000313" key="2">
    <source>
        <dbReference type="EMBL" id="VDK88414.1"/>
    </source>
</evidence>
<reference evidence="4" key="1">
    <citation type="submission" date="2016-06" db="UniProtKB">
        <authorList>
            <consortium name="WormBaseParasite"/>
        </authorList>
    </citation>
    <scope>IDENTIFICATION</scope>
</reference>
<reference evidence="2 3" key="2">
    <citation type="submission" date="2018-08" db="EMBL/GenBank/DDBJ databases">
        <authorList>
            <person name="Laetsch R D."/>
            <person name="Stevens L."/>
            <person name="Kumar S."/>
            <person name="Blaxter L. M."/>
        </authorList>
    </citation>
    <scope>NUCLEOTIDE SEQUENCE [LARGE SCALE GENOMIC DNA]</scope>
</reference>
<sequence>MHPQVWLHIALLPPEPFLVLFARRLMPFFLIIISIIEKLKLCRKETNFHYKKLESIRKIIGNESIGYD</sequence>
<dbReference type="WBParaSite" id="nOo.2.0.1.t08117-RA">
    <property type="protein sequence ID" value="nOo.2.0.1.t08117-RA"/>
    <property type="gene ID" value="nOo.2.0.1.g08117"/>
</dbReference>
<evidence type="ECO:0000313" key="4">
    <source>
        <dbReference type="WBParaSite" id="nOo.2.0.1.t08117-RA"/>
    </source>
</evidence>
<proteinExistence type="predicted"/>
<dbReference type="EMBL" id="UYRW01003230">
    <property type="protein sequence ID" value="VDK88414.1"/>
    <property type="molecule type" value="Genomic_DNA"/>
</dbReference>
<evidence type="ECO:0000313" key="3">
    <source>
        <dbReference type="Proteomes" id="UP000271087"/>
    </source>
</evidence>
<dbReference type="Proteomes" id="UP000271087">
    <property type="component" value="Unassembled WGS sequence"/>
</dbReference>
<keyword evidence="1" id="KW-0812">Transmembrane</keyword>
<gene>
    <name evidence="2" type="ORF">NOO_LOCUS8117</name>
</gene>
<protein>
    <submittedName>
        <fullName evidence="2 4">Uncharacterized protein</fullName>
    </submittedName>
</protein>